<reference evidence="2 3" key="1">
    <citation type="journal article" date="2019" name="Int. J. Syst. Evol. Microbiol.">
        <title>The Global Catalogue of Microorganisms (GCM) 10K type strain sequencing project: providing services to taxonomists for standard genome sequencing and annotation.</title>
        <authorList>
            <consortium name="The Broad Institute Genomics Platform"/>
            <consortium name="The Broad Institute Genome Sequencing Center for Infectious Disease"/>
            <person name="Wu L."/>
            <person name="Ma J."/>
        </authorList>
    </citation>
    <scope>NUCLEOTIDE SEQUENCE [LARGE SCALE GENOMIC DNA]</scope>
    <source>
        <strain evidence="2 3">JCM 16117</strain>
    </source>
</reference>
<dbReference type="SUPFAM" id="SSF51905">
    <property type="entry name" value="FAD/NAD(P)-binding domain"/>
    <property type="match status" value="1"/>
</dbReference>
<feature type="domain" description="FAD-binding" evidence="1">
    <location>
        <begin position="2"/>
        <end position="310"/>
    </location>
</feature>
<dbReference type="InterPro" id="IPR036188">
    <property type="entry name" value="FAD/NAD-bd_sf"/>
</dbReference>
<dbReference type="Proteomes" id="UP001500929">
    <property type="component" value="Unassembled WGS sequence"/>
</dbReference>
<evidence type="ECO:0000259" key="1">
    <source>
        <dbReference type="Pfam" id="PF01494"/>
    </source>
</evidence>
<dbReference type="InterPro" id="IPR051704">
    <property type="entry name" value="FAD_aromatic-hydroxylase"/>
</dbReference>
<dbReference type="PRINTS" id="PR00420">
    <property type="entry name" value="RNGMNOXGNASE"/>
</dbReference>
<dbReference type="GO" id="GO:0004497">
    <property type="term" value="F:monooxygenase activity"/>
    <property type="evidence" value="ECO:0007669"/>
    <property type="project" value="UniProtKB-KW"/>
</dbReference>
<sequence length="385" mass="40779">MVIVGAGVAGLSLAQWLTRFGHEPVVVEKAPELVVGGYKIDVRGAAIEIMERAGLLEALEAASTHMRGAVLVDREGAEIARMSGDDFGHRIGDDLEIVRGPLCRLLDRAAGAEVRYSTTVTGVTETPAGIEVALSTGETFVADALVGADGLHSATRSLVFGPEEDFRRDLGMSLCVFSVPNHLGRDREELQYSELGRVAAIWATATEPEAKATFGFAATDTYDRRDRQAQEQAVREAFAGIGWEVPRLLEAMPAATDWYFDAAAQIEMPSWSSGRVVLVGDAAYCASPMSGQGSSLALVGAYVLAGELASCGGDVVAAFAAYDAVLRPFVEANQALGRISAARMTELEPGADTELSAEQIEAVLDSTTDRIADAARAVELKPYPV</sequence>
<keyword evidence="2" id="KW-0560">Oxidoreductase</keyword>
<dbReference type="InterPro" id="IPR002938">
    <property type="entry name" value="FAD-bd"/>
</dbReference>
<keyword evidence="3" id="KW-1185">Reference proteome</keyword>
<dbReference type="Pfam" id="PF01494">
    <property type="entry name" value="FAD_binding_3"/>
    <property type="match status" value="1"/>
</dbReference>
<name>A0ABN3DRU3_9MICO</name>
<accession>A0ABN3DRU3</accession>
<dbReference type="EMBL" id="BAAAQY010000008">
    <property type="protein sequence ID" value="GAA2240227.1"/>
    <property type="molecule type" value="Genomic_DNA"/>
</dbReference>
<evidence type="ECO:0000313" key="3">
    <source>
        <dbReference type="Proteomes" id="UP001500929"/>
    </source>
</evidence>
<dbReference type="PANTHER" id="PTHR46865">
    <property type="entry name" value="OXIDOREDUCTASE-RELATED"/>
    <property type="match status" value="1"/>
</dbReference>
<protein>
    <submittedName>
        <fullName evidence="2">FAD-dependent monooxygenase</fullName>
    </submittedName>
</protein>
<keyword evidence="2" id="KW-0503">Monooxygenase</keyword>
<organism evidence="2 3">
    <name type="scientific">Herbiconiux moechotypicola</name>
    <dbReference type="NCBI Taxonomy" id="637393"/>
    <lineage>
        <taxon>Bacteria</taxon>
        <taxon>Bacillati</taxon>
        <taxon>Actinomycetota</taxon>
        <taxon>Actinomycetes</taxon>
        <taxon>Micrococcales</taxon>
        <taxon>Microbacteriaceae</taxon>
        <taxon>Herbiconiux</taxon>
    </lineage>
</organism>
<dbReference type="Gene3D" id="3.30.9.10">
    <property type="entry name" value="D-Amino Acid Oxidase, subunit A, domain 2"/>
    <property type="match status" value="1"/>
</dbReference>
<gene>
    <name evidence="2" type="ORF">GCM10009851_27040</name>
</gene>
<proteinExistence type="predicted"/>
<evidence type="ECO:0000313" key="2">
    <source>
        <dbReference type="EMBL" id="GAA2240227.1"/>
    </source>
</evidence>
<dbReference type="PANTHER" id="PTHR46865:SF2">
    <property type="entry name" value="MONOOXYGENASE"/>
    <property type="match status" value="1"/>
</dbReference>
<comment type="caution">
    <text evidence="2">The sequence shown here is derived from an EMBL/GenBank/DDBJ whole genome shotgun (WGS) entry which is preliminary data.</text>
</comment>
<dbReference type="Gene3D" id="3.50.50.60">
    <property type="entry name" value="FAD/NAD(P)-binding domain"/>
    <property type="match status" value="1"/>
</dbReference>